<organism evidence="2 3">
    <name type="scientific">Hyaloscypha hepaticicola</name>
    <dbReference type="NCBI Taxonomy" id="2082293"/>
    <lineage>
        <taxon>Eukaryota</taxon>
        <taxon>Fungi</taxon>
        <taxon>Dikarya</taxon>
        <taxon>Ascomycota</taxon>
        <taxon>Pezizomycotina</taxon>
        <taxon>Leotiomycetes</taxon>
        <taxon>Helotiales</taxon>
        <taxon>Hyaloscyphaceae</taxon>
        <taxon>Hyaloscypha</taxon>
    </lineage>
</organism>
<dbReference type="EMBL" id="KZ613489">
    <property type="protein sequence ID" value="PMD19483.1"/>
    <property type="molecule type" value="Genomic_DNA"/>
</dbReference>
<dbReference type="Proteomes" id="UP000235672">
    <property type="component" value="Unassembled WGS sequence"/>
</dbReference>
<sequence>MESYISLDGQHPQCINSSPNSSSSHTLTGTPNRQVAPERSQSAPESDPAISDEHAGQENAFILDDDMRPFSIPELFEYHEEDLDFEYPLAGMTEQEMLLEDPRLDFENASYLTNPYAGAFGLAQETTGSIYGNANLMAEEEPWRGLAVEEDGTISEAFK</sequence>
<keyword evidence="3" id="KW-1185">Reference proteome</keyword>
<accession>A0A2J6PZM7</accession>
<feature type="region of interest" description="Disordered" evidence="1">
    <location>
        <begin position="1"/>
        <end position="64"/>
    </location>
</feature>
<evidence type="ECO:0000256" key="1">
    <source>
        <dbReference type="SAM" id="MobiDB-lite"/>
    </source>
</evidence>
<evidence type="ECO:0000313" key="3">
    <source>
        <dbReference type="Proteomes" id="UP000235672"/>
    </source>
</evidence>
<gene>
    <name evidence="2" type="ORF">NA56DRAFT_203187</name>
</gene>
<proteinExistence type="predicted"/>
<name>A0A2J6PZM7_9HELO</name>
<dbReference type="AlphaFoldDB" id="A0A2J6PZM7"/>
<protein>
    <submittedName>
        <fullName evidence="2">Uncharacterized protein</fullName>
    </submittedName>
</protein>
<evidence type="ECO:0000313" key="2">
    <source>
        <dbReference type="EMBL" id="PMD19483.1"/>
    </source>
</evidence>
<feature type="compositionally biased region" description="Polar residues" evidence="1">
    <location>
        <begin position="25"/>
        <end position="44"/>
    </location>
</feature>
<reference evidence="2 3" key="1">
    <citation type="submission" date="2016-05" db="EMBL/GenBank/DDBJ databases">
        <title>A degradative enzymes factory behind the ericoid mycorrhizal symbiosis.</title>
        <authorList>
            <consortium name="DOE Joint Genome Institute"/>
            <person name="Martino E."/>
            <person name="Morin E."/>
            <person name="Grelet G."/>
            <person name="Kuo A."/>
            <person name="Kohler A."/>
            <person name="Daghino S."/>
            <person name="Barry K."/>
            <person name="Choi C."/>
            <person name="Cichocki N."/>
            <person name="Clum A."/>
            <person name="Copeland A."/>
            <person name="Hainaut M."/>
            <person name="Haridas S."/>
            <person name="Labutti K."/>
            <person name="Lindquist E."/>
            <person name="Lipzen A."/>
            <person name="Khouja H.-R."/>
            <person name="Murat C."/>
            <person name="Ohm R."/>
            <person name="Olson A."/>
            <person name="Spatafora J."/>
            <person name="Veneault-Fourrey C."/>
            <person name="Henrissat B."/>
            <person name="Grigoriev I."/>
            <person name="Martin F."/>
            <person name="Perotto S."/>
        </authorList>
    </citation>
    <scope>NUCLEOTIDE SEQUENCE [LARGE SCALE GENOMIC DNA]</scope>
    <source>
        <strain evidence="2 3">UAMH 7357</strain>
    </source>
</reference>